<dbReference type="PANTHER" id="PTHR47271">
    <property type="entry name" value="ARGININE DEIMINASE"/>
    <property type="match status" value="1"/>
</dbReference>
<dbReference type="EMBL" id="JAGVRK010000001">
    <property type="protein sequence ID" value="MBS2968113.1"/>
    <property type="molecule type" value="Genomic_DNA"/>
</dbReference>
<accession>A0ABS5LBK8</accession>
<dbReference type="SUPFAM" id="SSF55909">
    <property type="entry name" value="Pentein"/>
    <property type="match status" value="1"/>
</dbReference>
<dbReference type="PANTHER" id="PTHR47271:SF2">
    <property type="entry name" value="ARGININE DEIMINASE"/>
    <property type="match status" value="1"/>
</dbReference>
<comment type="caution">
    <text evidence="1">The sequence shown here is derived from an EMBL/GenBank/DDBJ whole genome shotgun (WGS) entry which is preliminary data.</text>
</comment>
<evidence type="ECO:0000313" key="1">
    <source>
        <dbReference type="EMBL" id="MBS2968113.1"/>
    </source>
</evidence>
<protein>
    <submittedName>
        <fullName evidence="1">Dimethylarginine dimethylaminohydrolase family protein</fullName>
    </submittedName>
</protein>
<organism evidence="1 2">
    <name type="scientific">Metabacillus flavus</name>
    <dbReference type="NCBI Taxonomy" id="2823519"/>
    <lineage>
        <taxon>Bacteria</taxon>
        <taxon>Bacillati</taxon>
        <taxon>Bacillota</taxon>
        <taxon>Bacilli</taxon>
        <taxon>Bacillales</taxon>
        <taxon>Bacillaceae</taxon>
        <taxon>Metabacillus</taxon>
    </lineage>
</organism>
<reference evidence="1 2" key="1">
    <citation type="submission" date="2021-04" db="EMBL/GenBank/DDBJ databases">
        <title>Metabacillus sp. strain KIGAM252 whole genome sequence.</title>
        <authorList>
            <person name="Seo M.-J."/>
            <person name="Cho E.-S."/>
            <person name="Hwang C.Y."/>
            <person name="Yoon D.J."/>
        </authorList>
    </citation>
    <scope>NUCLEOTIDE SEQUENCE [LARGE SCALE GENOMIC DNA]</scope>
    <source>
        <strain evidence="1 2">KIGAM252</strain>
    </source>
</reference>
<gene>
    <name evidence="1" type="ORF">J9317_05005</name>
</gene>
<dbReference type="RefSeq" id="WP_211556750.1">
    <property type="nucleotide sequence ID" value="NZ_JAGVRK010000001.1"/>
</dbReference>
<proteinExistence type="predicted"/>
<evidence type="ECO:0000313" key="2">
    <source>
        <dbReference type="Proteomes" id="UP000682403"/>
    </source>
</evidence>
<name>A0ABS5LBK8_9BACI</name>
<dbReference type="Gene3D" id="3.75.10.10">
    <property type="entry name" value="L-arginine/glycine Amidinotransferase, Chain A"/>
    <property type="match status" value="1"/>
</dbReference>
<dbReference type="Proteomes" id="UP000682403">
    <property type="component" value="Unassembled WGS sequence"/>
</dbReference>
<dbReference type="Pfam" id="PF19420">
    <property type="entry name" value="DDAH_eukar"/>
    <property type="match status" value="1"/>
</dbReference>
<keyword evidence="2" id="KW-1185">Reference proteome</keyword>
<sequence>MSHSKIQVSCSSEYAPLKSVLLCPPQYMKIEDIINETQKEFQDEELDAGKAVKQHREFLRLLKENGIETHLLEPDEQFPEQVFTRDIGFTLGNTLFIANMEMDIRQGEERILKEWLDKEGIKYVDLKGAGIEGGDVLINGNTVYAGISERTSEDSIAMLENHLPDYEIIPIPIKKEYLHLDCIFNIISEKEALLFPEALRQEEIDLLSSRFSIIEVKDEDQFRLGVNVFSLGNKKIIALPHNKHTNDQLRKLGYEVIETDLSEIIKSGGAFRCCTMPLRREG</sequence>